<evidence type="ECO:0000256" key="1">
    <source>
        <dbReference type="SAM" id="SignalP"/>
    </source>
</evidence>
<dbReference type="EMBL" id="GGFK01015225">
    <property type="protein sequence ID" value="MBW48546.1"/>
    <property type="molecule type" value="Transcribed_RNA"/>
</dbReference>
<feature type="signal peptide" evidence="1">
    <location>
        <begin position="1"/>
        <end position="18"/>
    </location>
</feature>
<dbReference type="AlphaFoldDB" id="A0A2M4B685"/>
<protein>
    <submittedName>
        <fullName evidence="2">Putative secreted protein</fullName>
    </submittedName>
</protein>
<reference evidence="2" key="1">
    <citation type="submission" date="2018-01" db="EMBL/GenBank/DDBJ databases">
        <title>An insight into the sialome of Amazonian anophelines.</title>
        <authorList>
            <person name="Ribeiro J.M."/>
            <person name="Scarpassa V."/>
            <person name="Calvo E."/>
        </authorList>
    </citation>
    <scope>NUCLEOTIDE SEQUENCE</scope>
    <source>
        <tissue evidence="2">Salivary glands</tissue>
    </source>
</reference>
<feature type="chain" id="PRO_5014733861" evidence="1">
    <location>
        <begin position="19"/>
        <end position="80"/>
    </location>
</feature>
<proteinExistence type="predicted"/>
<evidence type="ECO:0000313" key="2">
    <source>
        <dbReference type="EMBL" id="MBW48546.1"/>
    </source>
</evidence>
<sequence>MYFHVILLWCCLFDTNPSQHCSMPSTKDIVTFYKRHFIKGYFVVFDLLLVECLQKILDARSLVKLYKPMRATNSKTVLTN</sequence>
<organism evidence="2">
    <name type="scientific">Anopheles triannulatus</name>
    <dbReference type="NCBI Taxonomy" id="58253"/>
    <lineage>
        <taxon>Eukaryota</taxon>
        <taxon>Metazoa</taxon>
        <taxon>Ecdysozoa</taxon>
        <taxon>Arthropoda</taxon>
        <taxon>Hexapoda</taxon>
        <taxon>Insecta</taxon>
        <taxon>Pterygota</taxon>
        <taxon>Neoptera</taxon>
        <taxon>Endopterygota</taxon>
        <taxon>Diptera</taxon>
        <taxon>Nematocera</taxon>
        <taxon>Culicoidea</taxon>
        <taxon>Culicidae</taxon>
        <taxon>Anophelinae</taxon>
        <taxon>Anopheles</taxon>
    </lineage>
</organism>
<name>A0A2M4B685_9DIPT</name>
<accession>A0A2M4B685</accession>
<keyword evidence="1" id="KW-0732">Signal</keyword>